<accession>A0ABT2S3L0</accession>
<gene>
    <name evidence="1" type="ORF">OCV65_02880</name>
</gene>
<evidence type="ECO:0000313" key="2">
    <source>
        <dbReference type="Proteomes" id="UP001207605"/>
    </source>
</evidence>
<dbReference type="Proteomes" id="UP001207605">
    <property type="component" value="Unassembled WGS sequence"/>
</dbReference>
<evidence type="ECO:0000313" key="1">
    <source>
        <dbReference type="EMBL" id="MCU6699184.1"/>
    </source>
</evidence>
<sequence>MTDESANKGSERENRSAPPSYSEIFLAKFPYYLSIGMTEEQYWDRDSTLVKSYRKAEELRKERVNQEMWLQGMYIYDAISRLSPILRAFAKKGTKAQPYVEEAYPINKKTVEEAELKKEKAKSEKGLRYMQAYMVQANKQLQERK</sequence>
<dbReference type="EMBL" id="JAOQJV010000002">
    <property type="protein sequence ID" value="MCU6699184.1"/>
    <property type="molecule type" value="Genomic_DNA"/>
</dbReference>
<protein>
    <submittedName>
        <fullName evidence="1">Uncharacterized protein</fullName>
    </submittedName>
</protein>
<proteinExistence type="predicted"/>
<organism evidence="1 2">
    <name type="scientific">Dorea ammoniilytica</name>
    <dbReference type="NCBI Taxonomy" id="2981788"/>
    <lineage>
        <taxon>Bacteria</taxon>
        <taxon>Bacillati</taxon>
        <taxon>Bacillota</taxon>
        <taxon>Clostridia</taxon>
        <taxon>Lachnospirales</taxon>
        <taxon>Lachnospiraceae</taxon>
        <taxon>Dorea</taxon>
    </lineage>
</organism>
<name>A0ABT2S3L0_9FIRM</name>
<dbReference type="RefSeq" id="WP_147609148.1">
    <property type="nucleotide sequence ID" value="NZ_JAOQJV010000002.1"/>
</dbReference>
<reference evidence="1 2" key="1">
    <citation type="journal article" date="2021" name="ISME Commun">
        <title>Automated analysis of genomic sequences facilitates high-throughput and comprehensive description of bacteria.</title>
        <authorList>
            <person name="Hitch T.C.A."/>
        </authorList>
    </citation>
    <scope>NUCLEOTIDE SEQUENCE [LARGE SCALE GENOMIC DNA]</scope>
    <source>
        <strain evidence="1 2">Sanger_02</strain>
    </source>
</reference>
<comment type="caution">
    <text evidence="1">The sequence shown here is derived from an EMBL/GenBank/DDBJ whole genome shotgun (WGS) entry which is preliminary data.</text>
</comment>
<keyword evidence="2" id="KW-1185">Reference proteome</keyword>